<reference evidence="2" key="2">
    <citation type="submission" date="2023-05" db="EMBL/GenBank/DDBJ databases">
        <authorList>
            <consortium name="Lawrence Berkeley National Laboratory"/>
            <person name="Steindorff A."/>
            <person name="Hensen N."/>
            <person name="Bonometti L."/>
            <person name="Westerberg I."/>
            <person name="Brannstrom I.O."/>
            <person name="Guillou S."/>
            <person name="Cros-Aarteil S."/>
            <person name="Calhoun S."/>
            <person name="Haridas S."/>
            <person name="Kuo A."/>
            <person name="Mondo S."/>
            <person name="Pangilinan J."/>
            <person name="Riley R."/>
            <person name="Labutti K."/>
            <person name="Andreopoulos B."/>
            <person name="Lipzen A."/>
            <person name="Chen C."/>
            <person name="Yanf M."/>
            <person name="Daum C."/>
            <person name="Ng V."/>
            <person name="Clum A."/>
            <person name="Ohm R."/>
            <person name="Martin F."/>
            <person name="Silar P."/>
            <person name="Natvig D."/>
            <person name="Lalanne C."/>
            <person name="Gautier V."/>
            <person name="Ament-Velasquez S.L."/>
            <person name="Kruys A."/>
            <person name="Hutchinson M.I."/>
            <person name="Powell A.J."/>
            <person name="Barry K."/>
            <person name="Miller A.N."/>
            <person name="Grigoriev I.V."/>
            <person name="Debuchy R."/>
            <person name="Gladieux P."/>
            <person name="Thoren M.H."/>
            <person name="Johannesson H."/>
        </authorList>
    </citation>
    <scope>NUCLEOTIDE SEQUENCE</scope>
    <source>
        <strain evidence="2">PSN293</strain>
    </source>
</reference>
<dbReference type="AlphaFoldDB" id="A0AAN7B6D1"/>
<keyword evidence="1" id="KW-0812">Transmembrane</keyword>
<accession>A0AAN7B6D1</accession>
<proteinExistence type="predicted"/>
<reference evidence="2" key="1">
    <citation type="journal article" date="2023" name="Mol. Phylogenet. Evol.">
        <title>Genome-scale phylogeny and comparative genomics of the fungal order Sordariales.</title>
        <authorList>
            <person name="Hensen N."/>
            <person name="Bonometti L."/>
            <person name="Westerberg I."/>
            <person name="Brannstrom I.O."/>
            <person name="Guillou S."/>
            <person name="Cros-Aarteil S."/>
            <person name="Calhoun S."/>
            <person name="Haridas S."/>
            <person name="Kuo A."/>
            <person name="Mondo S."/>
            <person name="Pangilinan J."/>
            <person name="Riley R."/>
            <person name="LaButti K."/>
            <person name="Andreopoulos B."/>
            <person name="Lipzen A."/>
            <person name="Chen C."/>
            <person name="Yan M."/>
            <person name="Daum C."/>
            <person name="Ng V."/>
            <person name="Clum A."/>
            <person name="Steindorff A."/>
            <person name="Ohm R.A."/>
            <person name="Martin F."/>
            <person name="Silar P."/>
            <person name="Natvig D.O."/>
            <person name="Lalanne C."/>
            <person name="Gautier V."/>
            <person name="Ament-Velasquez S.L."/>
            <person name="Kruys A."/>
            <person name="Hutchinson M.I."/>
            <person name="Powell A.J."/>
            <person name="Barry K."/>
            <person name="Miller A.N."/>
            <person name="Grigoriev I.V."/>
            <person name="Debuchy R."/>
            <person name="Gladieux P."/>
            <person name="Hiltunen Thoren M."/>
            <person name="Johannesson H."/>
        </authorList>
    </citation>
    <scope>NUCLEOTIDE SEQUENCE</scope>
    <source>
        <strain evidence="2">PSN293</strain>
    </source>
</reference>
<organism evidence="2 3">
    <name type="scientific">Rhypophila decipiens</name>
    <dbReference type="NCBI Taxonomy" id="261697"/>
    <lineage>
        <taxon>Eukaryota</taxon>
        <taxon>Fungi</taxon>
        <taxon>Dikarya</taxon>
        <taxon>Ascomycota</taxon>
        <taxon>Pezizomycotina</taxon>
        <taxon>Sordariomycetes</taxon>
        <taxon>Sordariomycetidae</taxon>
        <taxon>Sordariales</taxon>
        <taxon>Naviculisporaceae</taxon>
        <taxon>Rhypophila</taxon>
    </lineage>
</organism>
<keyword evidence="1" id="KW-0472">Membrane</keyword>
<comment type="caution">
    <text evidence="2">The sequence shown here is derived from an EMBL/GenBank/DDBJ whole genome shotgun (WGS) entry which is preliminary data.</text>
</comment>
<dbReference type="Proteomes" id="UP001301769">
    <property type="component" value="Unassembled WGS sequence"/>
</dbReference>
<evidence type="ECO:0000256" key="1">
    <source>
        <dbReference type="SAM" id="Phobius"/>
    </source>
</evidence>
<dbReference type="EMBL" id="MU858125">
    <property type="protein sequence ID" value="KAK4212543.1"/>
    <property type="molecule type" value="Genomic_DNA"/>
</dbReference>
<protein>
    <submittedName>
        <fullName evidence="2">Uncharacterized protein</fullName>
    </submittedName>
</protein>
<name>A0AAN7B6D1_9PEZI</name>
<feature type="transmembrane region" description="Helical" evidence="1">
    <location>
        <begin position="59"/>
        <end position="81"/>
    </location>
</feature>
<keyword evidence="3" id="KW-1185">Reference proteome</keyword>
<feature type="transmembrane region" description="Helical" evidence="1">
    <location>
        <begin position="117"/>
        <end position="139"/>
    </location>
</feature>
<keyword evidence="1" id="KW-1133">Transmembrane helix</keyword>
<gene>
    <name evidence="2" type="ORF">QBC37DRAFT_424731</name>
</gene>
<feature type="transmembrane region" description="Helical" evidence="1">
    <location>
        <begin position="93"/>
        <end position="111"/>
    </location>
</feature>
<evidence type="ECO:0000313" key="3">
    <source>
        <dbReference type="Proteomes" id="UP001301769"/>
    </source>
</evidence>
<evidence type="ECO:0000313" key="2">
    <source>
        <dbReference type="EMBL" id="KAK4212543.1"/>
    </source>
</evidence>
<sequence>MPRPGPVGLEPRVQHFKNMLRMAIMWWYLRPGAVFNAIISSRRPAPPPPPSNESTLSSISRYYLTWACHFTAWSVLYYLLVQNAESKKLKRRFIALSPSVLIAVLLELLGWSEMEVYIIALAFDVLLGWPIFLYIFLLVRMYVPGFRSLQWLVIPIAKFYIRLGRRLGLWR</sequence>